<dbReference type="EMBL" id="JASJQH010007247">
    <property type="protein sequence ID" value="KAK9711904.1"/>
    <property type="molecule type" value="Genomic_DNA"/>
</dbReference>
<evidence type="ECO:0000313" key="1">
    <source>
        <dbReference type="EMBL" id="KAK9711904.1"/>
    </source>
</evidence>
<keyword evidence="2" id="KW-1185">Reference proteome</keyword>
<reference evidence="1 2" key="1">
    <citation type="submission" date="2023-04" db="EMBL/GenBank/DDBJ databases">
        <title>Genome of Basidiobolus ranarum AG-B5.</title>
        <authorList>
            <person name="Stajich J.E."/>
            <person name="Carter-House D."/>
            <person name="Gryganskyi A."/>
        </authorList>
    </citation>
    <scope>NUCLEOTIDE SEQUENCE [LARGE SCALE GENOMIC DNA]</scope>
    <source>
        <strain evidence="1 2">AG-B5</strain>
    </source>
</reference>
<protein>
    <submittedName>
        <fullName evidence="1">Uncharacterized protein</fullName>
    </submittedName>
</protein>
<comment type="caution">
    <text evidence="1">The sequence shown here is derived from an EMBL/GenBank/DDBJ whole genome shotgun (WGS) entry which is preliminary data.</text>
</comment>
<evidence type="ECO:0000313" key="2">
    <source>
        <dbReference type="Proteomes" id="UP001479436"/>
    </source>
</evidence>
<accession>A0ABR2W004</accession>
<gene>
    <name evidence="1" type="ORF">K7432_007481</name>
</gene>
<name>A0ABR2W004_9FUNG</name>
<organism evidence="1 2">
    <name type="scientific">Basidiobolus ranarum</name>
    <dbReference type="NCBI Taxonomy" id="34480"/>
    <lineage>
        <taxon>Eukaryota</taxon>
        <taxon>Fungi</taxon>
        <taxon>Fungi incertae sedis</taxon>
        <taxon>Zoopagomycota</taxon>
        <taxon>Entomophthoromycotina</taxon>
        <taxon>Basidiobolomycetes</taxon>
        <taxon>Basidiobolales</taxon>
        <taxon>Basidiobolaceae</taxon>
        <taxon>Basidiobolus</taxon>
    </lineage>
</organism>
<dbReference type="Proteomes" id="UP001479436">
    <property type="component" value="Unassembled WGS sequence"/>
</dbReference>
<sequence length="176" mass="20789">MYSTQDRSDLLLSCPQLFEIIQELRVDPTQTNLYDTLEKCLLESLPTLIITQEGRKKHTLDYNGIWANSEELNWVMFDVIPIRQVYLSNRKCFQRPYLSILISGEDEKRIPLNINKDGVHNIEEKDQWKLTYYVETAGVDEKWVIIMSYICHLDYLNNLPGKANCFSRLRERLTCH</sequence>
<proteinExistence type="predicted"/>